<dbReference type="InterPro" id="IPR003778">
    <property type="entry name" value="CT_A_B"/>
</dbReference>
<dbReference type="Pfam" id="PF02682">
    <property type="entry name" value="CT_C_D"/>
    <property type="match status" value="1"/>
</dbReference>
<dbReference type="SMART" id="SM00796">
    <property type="entry name" value="AHS1"/>
    <property type="match status" value="1"/>
</dbReference>
<dbReference type="InterPro" id="IPR029000">
    <property type="entry name" value="Cyclophilin-like_dom_sf"/>
</dbReference>
<proteinExistence type="predicted"/>
<dbReference type="GO" id="GO:0016787">
    <property type="term" value="F:hydrolase activity"/>
    <property type="evidence" value="ECO:0007669"/>
    <property type="project" value="UniProtKB-KW"/>
</dbReference>
<protein>
    <submittedName>
        <fullName evidence="6">5-oxoprolinase/urea amidolyase family protein</fullName>
    </submittedName>
</protein>
<feature type="domain" description="Carboxyltransferase" evidence="4">
    <location>
        <begin position="1"/>
        <end position="190"/>
    </location>
</feature>
<gene>
    <name evidence="7" type="ORF">HU737_007930</name>
    <name evidence="6" type="ORF">HU737_04125</name>
</gene>
<dbReference type="PANTHER" id="PTHR43309:SF3">
    <property type="entry name" value="5-OXOPROLINASE SUBUNIT C"/>
    <property type="match status" value="1"/>
</dbReference>
<dbReference type="SUPFAM" id="SSF50891">
    <property type="entry name" value="Cyclophilin-like"/>
    <property type="match status" value="2"/>
</dbReference>
<dbReference type="EMBL" id="JABWRE010000002">
    <property type="protein sequence ID" value="MBC3439858.1"/>
    <property type="molecule type" value="Genomic_DNA"/>
</dbReference>
<evidence type="ECO:0000313" key="7">
    <source>
        <dbReference type="EMBL" id="MBV4535901.1"/>
    </source>
</evidence>
<evidence type="ECO:0000256" key="3">
    <source>
        <dbReference type="ARBA" id="ARBA00022840"/>
    </source>
</evidence>
<dbReference type="Gene3D" id="2.40.100.10">
    <property type="entry name" value="Cyclophilin-like"/>
    <property type="match status" value="2"/>
</dbReference>
<reference evidence="6" key="1">
    <citation type="journal article" date="2020" name="Microorganisms">
        <title>Reliable Identification of Environmental Pseudomonas Isolates Using the rpoD Gene.</title>
        <authorList>
            <consortium name="The Broad Institute Genome Sequencing Platform"/>
            <person name="Girard L."/>
            <person name="Lood C."/>
            <person name="Rokni-Zadeh H."/>
            <person name="van Noort V."/>
            <person name="Lavigne R."/>
            <person name="De Mot R."/>
        </authorList>
    </citation>
    <scope>NUCLEOTIDE SEQUENCE</scope>
    <source>
        <strain evidence="6">SWRI10</strain>
    </source>
</reference>
<dbReference type="InterPro" id="IPR003833">
    <property type="entry name" value="CT_C_D"/>
</dbReference>
<reference evidence="6" key="2">
    <citation type="submission" date="2020-07" db="EMBL/GenBank/DDBJ databases">
        <authorList>
            <person name="Lood C."/>
            <person name="Girard L."/>
        </authorList>
    </citation>
    <scope>NUCLEOTIDE SEQUENCE</scope>
    <source>
        <strain evidence="6">SWRI10</strain>
    </source>
</reference>
<keyword evidence="2" id="KW-0378">Hydrolase</keyword>
<dbReference type="SMART" id="SM00797">
    <property type="entry name" value="AHS2"/>
    <property type="match status" value="1"/>
</dbReference>
<evidence type="ECO:0000259" key="5">
    <source>
        <dbReference type="SMART" id="SM00797"/>
    </source>
</evidence>
<accession>A0A923FVR4</accession>
<evidence type="ECO:0000313" key="6">
    <source>
        <dbReference type="EMBL" id="MBC3439858.1"/>
    </source>
</evidence>
<dbReference type="Pfam" id="PF02626">
    <property type="entry name" value="CT_A_B"/>
    <property type="match status" value="1"/>
</dbReference>
<dbReference type="NCBIfam" id="TIGR00724">
    <property type="entry name" value="urea_amlyse_rel"/>
    <property type="match status" value="1"/>
</dbReference>
<evidence type="ECO:0000256" key="2">
    <source>
        <dbReference type="ARBA" id="ARBA00022801"/>
    </source>
</evidence>
<evidence type="ECO:0000256" key="1">
    <source>
        <dbReference type="ARBA" id="ARBA00022741"/>
    </source>
</evidence>
<dbReference type="GO" id="GO:0005524">
    <property type="term" value="F:ATP binding"/>
    <property type="evidence" value="ECO:0007669"/>
    <property type="project" value="UniProtKB-KW"/>
</dbReference>
<dbReference type="InterPro" id="IPR052708">
    <property type="entry name" value="PxpC"/>
</dbReference>
<feature type="domain" description="Carboxyltransferase" evidence="5">
    <location>
        <begin position="248"/>
        <end position="532"/>
    </location>
</feature>
<reference evidence="7" key="3">
    <citation type="submission" date="2021-06" db="EMBL/GenBank/DDBJ databases">
        <title>Updating the genus Pseudomonas: Description of 43 new species and partition of the Pseudomonas putida group.</title>
        <authorList>
            <person name="Girard L."/>
            <person name="Lood C."/>
            <person name="Vandamme P."/>
            <person name="Rokni-Zadeh H."/>
            <person name="Van Noort V."/>
            <person name="Hofte M."/>
            <person name="Lavigne R."/>
            <person name="De Mot R."/>
        </authorList>
    </citation>
    <scope>NUCLEOTIDE SEQUENCE</scope>
    <source>
        <strain evidence="7">SWRI10</strain>
    </source>
</reference>
<dbReference type="SUPFAM" id="SSF160467">
    <property type="entry name" value="PH0987 N-terminal domain-like"/>
    <property type="match status" value="1"/>
</dbReference>
<keyword evidence="1" id="KW-0547">Nucleotide-binding</keyword>
<dbReference type="EMBL" id="JABWRE020000001">
    <property type="protein sequence ID" value="MBV4535901.1"/>
    <property type="molecule type" value="Genomic_DNA"/>
</dbReference>
<sequence length="534" mass="56136">MRFYPVSLDALLVELANLDETLVLFDSLQHEPIVGVSEIIPAARTLLVHFCPLTLSREALAARIASRQLHGQTRTAGKLVEIAVHYNGEDLEEVARALDISVEEVIRRHTGSDYNVAFCGFAPGFAYLSGGAEFVVPRRSTPRTRIPAGAVALAGGFSGVYPQASPGGWQIIGITEQKMWDLQREQPALLQPGYRVRFHDAGPLPAARVSVAVATPQATAPAVGQALEIVSPGLQTLLQDLGRPGLAGQGVSASGAMDRGALRAANQAVGNAAASACLEILMGGLKLICHGQAVVAVTGATAALQVRTADGQLLQPQLYMPFALHDGDQLSIDAPTAGLRNYLAIRGGFDHAPVLGSLSTDTLAQVGPAPLAAGTRLGFRQRSGGAAVSLSEQAAFAMPRADQVITLDVLMGPRSDWFTPHAQTLLAEQLWQVTPQSNRIGIRLAGAQPLARAIDGELPSEGTSVGAIQVPPSGQPVLFLADHPLTGGYPVIGVVAPYHLDLAGQIPVNAHIRFNPLGTFEPVCPALSDEIQQR</sequence>
<dbReference type="RefSeq" id="WP_186553431.1">
    <property type="nucleotide sequence ID" value="NZ_JABWRE020000001.1"/>
</dbReference>
<organism evidence="6">
    <name type="scientific">Pseudomonas urmiensis</name>
    <dbReference type="NCBI Taxonomy" id="2745493"/>
    <lineage>
        <taxon>Bacteria</taxon>
        <taxon>Pseudomonadati</taxon>
        <taxon>Pseudomonadota</taxon>
        <taxon>Gammaproteobacteria</taxon>
        <taxon>Pseudomonadales</taxon>
        <taxon>Pseudomonadaceae</taxon>
        <taxon>Pseudomonas</taxon>
    </lineage>
</organism>
<evidence type="ECO:0000259" key="4">
    <source>
        <dbReference type="SMART" id="SM00796"/>
    </source>
</evidence>
<keyword evidence="3" id="KW-0067">ATP-binding</keyword>
<name>A0A923FVR4_9PSED</name>
<dbReference type="Gene3D" id="3.30.1360.40">
    <property type="match status" value="1"/>
</dbReference>
<dbReference type="PANTHER" id="PTHR43309">
    <property type="entry name" value="5-OXOPROLINASE SUBUNIT C"/>
    <property type="match status" value="1"/>
</dbReference>
<dbReference type="Proteomes" id="UP000599879">
    <property type="component" value="Unassembled WGS sequence"/>
</dbReference>
<dbReference type="AlphaFoldDB" id="A0A923FVR4"/>
<comment type="caution">
    <text evidence="6">The sequence shown here is derived from an EMBL/GenBank/DDBJ whole genome shotgun (WGS) entry which is preliminary data.</text>
</comment>